<dbReference type="GO" id="GO:0032259">
    <property type="term" value="P:methylation"/>
    <property type="evidence" value="ECO:0007669"/>
    <property type="project" value="UniProtKB-KW"/>
</dbReference>
<feature type="domain" description="Methyltransferase type 11" evidence="1">
    <location>
        <begin position="41"/>
        <end position="131"/>
    </location>
</feature>
<dbReference type="RefSeq" id="WP_078696864.1">
    <property type="nucleotide sequence ID" value="NZ_FUYH01000013.1"/>
</dbReference>
<dbReference type="PANTHER" id="PTHR43861">
    <property type="entry name" value="TRANS-ACONITATE 2-METHYLTRANSFERASE-RELATED"/>
    <property type="match status" value="1"/>
</dbReference>
<dbReference type="OrthoDB" id="9804312at2"/>
<dbReference type="SUPFAM" id="SSF53335">
    <property type="entry name" value="S-adenosyl-L-methionine-dependent methyltransferases"/>
    <property type="match status" value="1"/>
</dbReference>
<dbReference type="GO" id="GO:0008757">
    <property type="term" value="F:S-adenosylmethionine-dependent methyltransferase activity"/>
    <property type="evidence" value="ECO:0007669"/>
    <property type="project" value="InterPro"/>
</dbReference>
<gene>
    <name evidence="2" type="ORF">SAMN05443428_11311</name>
</gene>
<dbReference type="STRING" id="1147123.SAMN05443428_11311"/>
<dbReference type="CDD" id="cd02440">
    <property type="entry name" value="AdoMet_MTases"/>
    <property type="match status" value="1"/>
</dbReference>
<dbReference type="EMBL" id="FUYH01000013">
    <property type="protein sequence ID" value="SKA92873.1"/>
    <property type="molecule type" value="Genomic_DNA"/>
</dbReference>
<organism evidence="2 3">
    <name type="scientific">Caloramator quimbayensis</name>
    <dbReference type="NCBI Taxonomy" id="1147123"/>
    <lineage>
        <taxon>Bacteria</taxon>
        <taxon>Bacillati</taxon>
        <taxon>Bacillota</taxon>
        <taxon>Clostridia</taxon>
        <taxon>Eubacteriales</taxon>
        <taxon>Clostridiaceae</taxon>
        <taxon>Caloramator</taxon>
    </lineage>
</organism>
<accession>A0A1T4XTZ9</accession>
<dbReference type="InterPro" id="IPR029063">
    <property type="entry name" value="SAM-dependent_MTases_sf"/>
</dbReference>
<proteinExistence type="predicted"/>
<name>A0A1T4XTZ9_9CLOT</name>
<evidence type="ECO:0000313" key="2">
    <source>
        <dbReference type="EMBL" id="SKA92873.1"/>
    </source>
</evidence>
<dbReference type="AlphaFoldDB" id="A0A1T4XTZ9"/>
<keyword evidence="2" id="KW-0489">Methyltransferase</keyword>
<dbReference type="InterPro" id="IPR013216">
    <property type="entry name" value="Methyltransf_11"/>
</dbReference>
<dbReference type="Gene3D" id="3.40.50.150">
    <property type="entry name" value="Vaccinia Virus protein VP39"/>
    <property type="match status" value="1"/>
</dbReference>
<dbReference type="Proteomes" id="UP000190105">
    <property type="component" value="Unassembled WGS sequence"/>
</dbReference>
<dbReference type="Pfam" id="PF08241">
    <property type="entry name" value="Methyltransf_11"/>
    <property type="match status" value="1"/>
</dbReference>
<keyword evidence="3" id="KW-1185">Reference proteome</keyword>
<sequence length="199" mass="23108">MNSIKYYDENALEFFNNTAFADMKELYDKFLKYLNKSAHILDAGCGSGRDTKYFLDMGFKVTAIDASEEMTKLSSNFTGQKTIKMRFEEMNFKNEFDAIWACASLLHVPKTNIKEVLDKFSNSLKDNGIIFASFKYGDGQEIRGGRLFNNYNENTLKKLIDAFPLFTILDMWKTKDVREERKNEDWISVIIKKWGRNGS</sequence>
<keyword evidence="2" id="KW-0808">Transferase</keyword>
<protein>
    <submittedName>
        <fullName evidence="2">Methyltransferase domain-containing protein</fullName>
    </submittedName>
</protein>
<dbReference type="PANTHER" id="PTHR43861:SF1">
    <property type="entry name" value="TRANS-ACONITATE 2-METHYLTRANSFERASE"/>
    <property type="match status" value="1"/>
</dbReference>
<evidence type="ECO:0000259" key="1">
    <source>
        <dbReference type="Pfam" id="PF08241"/>
    </source>
</evidence>
<reference evidence="3" key="1">
    <citation type="submission" date="2017-02" db="EMBL/GenBank/DDBJ databases">
        <authorList>
            <person name="Varghese N."/>
            <person name="Submissions S."/>
        </authorList>
    </citation>
    <scope>NUCLEOTIDE SEQUENCE [LARGE SCALE GENOMIC DNA]</scope>
    <source>
        <strain evidence="3">USBA 833</strain>
    </source>
</reference>
<evidence type="ECO:0000313" key="3">
    <source>
        <dbReference type="Proteomes" id="UP000190105"/>
    </source>
</evidence>